<sequence>MAIEDGAVLAKLFSHLQEKRQIANFLYAFQDVRQARVKHVRAQEYGVLSMMILGGDAAEERNAVMRAKAAAGKNVLAGDDAEATKQWEEMADIFGYDCEDQADDWWVKWGILRERALSVDSKTPGPGDPDFSKIVRVRSTTVDACPSAAAGCNGQTPPRADADAE</sequence>
<comment type="caution">
    <text evidence="2">The sequence shown here is derived from an EMBL/GenBank/DDBJ whole genome shotgun (WGS) entry which is preliminary data.</text>
</comment>
<dbReference type="Proteomes" id="UP000184267">
    <property type="component" value="Unassembled WGS sequence"/>
</dbReference>
<organism evidence="2 3">
    <name type="scientific">Trametes pubescens</name>
    <name type="common">White-rot fungus</name>
    <dbReference type="NCBI Taxonomy" id="154538"/>
    <lineage>
        <taxon>Eukaryota</taxon>
        <taxon>Fungi</taxon>
        <taxon>Dikarya</taxon>
        <taxon>Basidiomycota</taxon>
        <taxon>Agaricomycotina</taxon>
        <taxon>Agaricomycetes</taxon>
        <taxon>Polyporales</taxon>
        <taxon>Polyporaceae</taxon>
        <taxon>Trametes</taxon>
    </lineage>
</organism>
<name>A0A1M2VA31_TRAPU</name>
<dbReference type="AlphaFoldDB" id="A0A1M2VA31"/>
<protein>
    <submittedName>
        <fullName evidence="2">Uncharacterized protein</fullName>
    </submittedName>
</protein>
<evidence type="ECO:0000256" key="1">
    <source>
        <dbReference type="SAM" id="MobiDB-lite"/>
    </source>
</evidence>
<dbReference type="OrthoDB" id="420606at2759"/>
<dbReference type="STRING" id="154538.A0A1M2VA31"/>
<evidence type="ECO:0000313" key="2">
    <source>
        <dbReference type="EMBL" id="OJT04501.1"/>
    </source>
</evidence>
<keyword evidence="3" id="KW-1185">Reference proteome</keyword>
<dbReference type="OMA" id="DACDQAF"/>
<feature type="region of interest" description="Disordered" evidence="1">
    <location>
        <begin position="146"/>
        <end position="165"/>
    </location>
</feature>
<gene>
    <name evidence="2" type="ORF">TRAPUB_4771</name>
</gene>
<proteinExistence type="predicted"/>
<dbReference type="EMBL" id="MNAD01001539">
    <property type="protein sequence ID" value="OJT04501.1"/>
    <property type="molecule type" value="Genomic_DNA"/>
</dbReference>
<accession>A0A1M2VA31</accession>
<evidence type="ECO:0000313" key="3">
    <source>
        <dbReference type="Proteomes" id="UP000184267"/>
    </source>
</evidence>
<reference evidence="2 3" key="1">
    <citation type="submission" date="2016-10" db="EMBL/GenBank/DDBJ databases">
        <title>Genome sequence of the basidiomycete white-rot fungus Trametes pubescens.</title>
        <authorList>
            <person name="Makela M.R."/>
            <person name="Granchi Z."/>
            <person name="Peng M."/>
            <person name="De Vries R.P."/>
            <person name="Grigoriev I."/>
            <person name="Riley R."/>
            <person name="Hilden K."/>
        </authorList>
    </citation>
    <scope>NUCLEOTIDE SEQUENCE [LARGE SCALE GENOMIC DNA]</scope>
    <source>
        <strain evidence="2 3">FBCC735</strain>
    </source>
</reference>